<accession>A0ABD1L3W2</accession>
<dbReference type="EMBL" id="JBGMDY010000011">
    <property type="protein sequence ID" value="KAL2318208.1"/>
    <property type="molecule type" value="Genomic_DNA"/>
</dbReference>
<name>A0ABD1L3W2_9FABA</name>
<proteinExistence type="predicted"/>
<keyword evidence="2" id="KW-1185">Reference proteome</keyword>
<evidence type="ECO:0000313" key="2">
    <source>
        <dbReference type="Proteomes" id="UP001603857"/>
    </source>
</evidence>
<organism evidence="1 2">
    <name type="scientific">Flemingia macrophylla</name>
    <dbReference type="NCBI Taxonomy" id="520843"/>
    <lineage>
        <taxon>Eukaryota</taxon>
        <taxon>Viridiplantae</taxon>
        <taxon>Streptophyta</taxon>
        <taxon>Embryophyta</taxon>
        <taxon>Tracheophyta</taxon>
        <taxon>Spermatophyta</taxon>
        <taxon>Magnoliopsida</taxon>
        <taxon>eudicotyledons</taxon>
        <taxon>Gunneridae</taxon>
        <taxon>Pentapetalae</taxon>
        <taxon>rosids</taxon>
        <taxon>fabids</taxon>
        <taxon>Fabales</taxon>
        <taxon>Fabaceae</taxon>
        <taxon>Papilionoideae</taxon>
        <taxon>50 kb inversion clade</taxon>
        <taxon>NPAAA clade</taxon>
        <taxon>indigoferoid/millettioid clade</taxon>
        <taxon>Phaseoleae</taxon>
        <taxon>Flemingia</taxon>
    </lineage>
</organism>
<comment type="caution">
    <text evidence="1">The sequence shown here is derived from an EMBL/GenBank/DDBJ whole genome shotgun (WGS) entry which is preliminary data.</text>
</comment>
<dbReference type="AlphaFoldDB" id="A0ABD1L3W2"/>
<reference evidence="1 2" key="1">
    <citation type="submission" date="2024-08" db="EMBL/GenBank/DDBJ databases">
        <title>Insights into the chromosomal genome structure of Flemingia macrophylla.</title>
        <authorList>
            <person name="Ding Y."/>
            <person name="Zhao Y."/>
            <person name="Bi W."/>
            <person name="Wu M."/>
            <person name="Zhao G."/>
            <person name="Gong Y."/>
            <person name="Li W."/>
            <person name="Zhang P."/>
        </authorList>
    </citation>
    <scope>NUCLEOTIDE SEQUENCE [LARGE SCALE GENOMIC DNA]</scope>
    <source>
        <strain evidence="1">DYQJB</strain>
        <tissue evidence="1">Leaf</tissue>
    </source>
</reference>
<gene>
    <name evidence="1" type="ORF">Fmac_032084</name>
</gene>
<sequence length="55" mass="6357">MRSSSLFLLPKFQNLLPVPNPDDDPRWDGSLWTKISRLVSSVKFEGTLRNLELIE</sequence>
<dbReference type="Proteomes" id="UP001603857">
    <property type="component" value="Unassembled WGS sequence"/>
</dbReference>
<evidence type="ECO:0000313" key="1">
    <source>
        <dbReference type="EMBL" id="KAL2318208.1"/>
    </source>
</evidence>
<protein>
    <submittedName>
        <fullName evidence="1">Uncharacterized protein</fullName>
    </submittedName>
</protein>